<reference evidence="1" key="1">
    <citation type="journal article" date="2014" name="Int. J. Syst. Evol. Microbiol.">
        <title>Complete genome sequence of Corynebacterium casei LMG S-19264T (=DSM 44701T), isolated from a smear-ripened cheese.</title>
        <authorList>
            <consortium name="US DOE Joint Genome Institute (JGI-PGF)"/>
            <person name="Walter F."/>
            <person name="Albersmeier A."/>
            <person name="Kalinowski J."/>
            <person name="Ruckert C."/>
        </authorList>
    </citation>
    <scope>NUCLEOTIDE SEQUENCE</scope>
    <source>
        <strain evidence="1">KCTC 12719</strain>
    </source>
</reference>
<gene>
    <name evidence="1" type="ORF">GCM10007103_09770</name>
</gene>
<dbReference type="AlphaFoldDB" id="A0A918SBH0"/>
<comment type="caution">
    <text evidence="1">The sequence shown here is derived from an EMBL/GenBank/DDBJ whole genome shotgun (WGS) entry which is preliminary data.</text>
</comment>
<reference evidence="1" key="2">
    <citation type="submission" date="2020-09" db="EMBL/GenBank/DDBJ databases">
        <authorList>
            <person name="Sun Q."/>
            <person name="Kim S."/>
        </authorList>
    </citation>
    <scope>NUCLEOTIDE SEQUENCE</scope>
    <source>
        <strain evidence="1">KCTC 12719</strain>
    </source>
</reference>
<protein>
    <submittedName>
        <fullName evidence="1">Uncharacterized protein</fullName>
    </submittedName>
</protein>
<proteinExistence type="predicted"/>
<dbReference type="Proteomes" id="UP000610456">
    <property type="component" value="Unassembled WGS sequence"/>
</dbReference>
<name>A0A918SBH0_9FLAO</name>
<organism evidence="1 2">
    <name type="scientific">Salinimicrobium marinum</name>
    <dbReference type="NCBI Taxonomy" id="680283"/>
    <lineage>
        <taxon>Bacteria</taxon>
        <taxon>Pseudomonadati</taxon>
        <taxon>Bacteroidota</taxon>
        <taxon>Flavobacteriia</taxon>
        <taxon>Flavobacteriales</taxon>
        <taxon>Flavobacteriaceae</taxon>
        <taxon>Salinimicrobium</taxon>
    </lineage>
</organism>
<evidence type="ECO:0000313" key="2">
    <source>
        <dbReference type="Proteomes" id="UP000610456"/>
    </source>
</evidence>
<dbReference type="RefSeq" id="WP_189603583.1">
    <property type="nucleotide sequence ID" value="NZ_BMXB01000002.1"/>
</dbReference>
<evidence type="ECO:0000313" key="1">
    <source>
        <dbReference type="EMBL" id="GHA30436.1"/>
    </source>
</evidence>
<keyword evidence="2" id="KW-1185">Reference proteome</keyword>
<dbReference type="EMBL" id="BMXB01000002">
    <property type="protein sequence ID" value="GHA30436.1"/>
    <property type="molecule type" value="Genomic_DNA"/>
</dbReference>
<accession>A0A918SBH0</accession>
<dbReference type="Gene3D" id="1.20.120.330">
    <property type="entry name" value="Nucleotidyltransferases domain 2"/>
    <property type="match status" value="1"/>
</dbReference>
<sequence length="294" mass="33936">MKVLTNIGIYPTDKVEVQQTIQQVLNDVLQTLLKHVNLEAVYCFGFESNCHSIQNMVIEGNCENHQHWQINLLLIGENIPSHSSANLADIVYQQSKGEIGLILLCYSLKEIAKSNNEHKHLFDKIIRSGWLIYGEPPELARLKLDNLPDLDYKGIITYTRNRLGIAEGLLENVQLFIDQPLVAAYMLRNTIEQLCLGILYAFINYHPNQFNVQYLFQLCKSCCGLPASVFPDSLFHQERFKRQLKTSASDLRFRSTDRFSKKEVQLFYQNVLSFKEQVAPILQERISQLKFQNP</sequence>